<keyword evidence="4" id="KW-0732">Signal</keyword>
<dbReference type="PANTHER" id="PTHR44858:SF1">
    <property type="entry name" value="UDP-N-ACETYLGLUCOSAMINE--PEPTIDE N-ACETYLGLUCOSAMINYLTRANSFERASE SPINDLY-RELATED"/>
    <property type="match status" value="1"/>
</dbReference>
<dbReference type="InterPro" id="IPR019734">
    <property type="entry name" value="TPR_rpt"/>
</dbReference>
<dbReference type="EMBL" id="JBHSFV010000002">
    <property type="protein sequence ID" value="MFC4633211.1"/>
    <property type="molecule type" value="Genomic_DNA"/>
</dbReference>
<reference evidence="6" key="1">
    <citation type="journal article" date="2019" name="Int. J. Syst. Evol. Microbiol.">
        <title>The Global Catalogue of Microorganisms (GCM) 10K type strain sequencing project: providing services to taxonomists for standard genome sequencing and annotation.</title>
        <authorList>
            <consortium name="The Broad Institute Genomics Platform"/>
            <consortium name="The Broad Institute Genome Sequencing Center for Infectious Disease"/>
            <person name="Wu L."/>
            <person name="Ma J."/>
        </authorList>
    </citation>
    <scope>NUCLEOTIDE SEQUENCE [LARGE SCALE GENOMIC DNA]</scope>
    <source>
        <strain evidence="6">YJ-61-S</strain>
    </source>
</reference>
<evidence type="ECO:0000313" key="6">
    <source>
        <dbReference type="Proteomes" id="UP001596043"/>
    </source>
</evidence>
<gene>
    <name evidence="5" type="ORF">ACFO3O_04795</name>
</gene>
<keyword evidence="2 3" id="KW-0802">TPR repeat</keyword>
<evidence type="ECO:0000313" key="5">
    <source>
        <dbReference type="EMBL" id="MFC4633211.1"/>
    </source>
</evidence>
<feature type="repeat" description="TPR" evidence="3">
    <location>
        <begin position="288"/>
        <end position="321"/>
    </location>
</feature>
<dbReference type="Pfam" id="PF00515">
    <property type="entry name" value="TPR_1"/>
    <property type="match status" value="1"/>
</dbReference>
<evidence type="ECO:0000256" key="4">
    <source>
        <dbReference type="SAM" id="SignalP"/>
    </source>
</evidence>
<dbReference type="Gene3D" id="1.25.40.10">
    <property type="entry name" value="Tetratricopeptide repeat domain"/>
    <property type="match status" value="1"/>
</dbReference>
<dbReference type="PROSITE" id="PS50005">
    <property type="entry name" value="TPR"/>
    <property type="match status" value="2"/>
</dbReference>
<evidence type="ECO:0000256" key="2">
    <source>
        <dbReference type="ARBA" id="ARBA00022803"/>
    </source>
</evidence>
<proteinExistence type="predicted"/>
<feature type="repeat" description="TPR" evidence="3">
    <location>
        <begin position="220"/>
        <end position="253"/>
    </location>
</feature>
<dbReference type="InterPro" id="IPR050498">
    <property type="entry name" value="Ycf3"/>
</dbReference>
<dbReference type="SMART" id="SM00028">
    <property type="entry name" value="TPR"/>
    <property type="match status" value="3"/>
</dbReference>
<dbReference type="Proteomes" id="UP001596043">
    <property type="component" value="Unassembled WGS sequence"/>
</dbReference>
<name>A0ABV9HV78_9FLAO</name>
<sequence length="424" mass="46943">MKTKFLFVIALAFGISAFAQKKEVKAIQKAIKSGSYGEAKNLVGAAEALIGSMDEKTKENFLLAKAQAYLGVDNKDAADLKVAAAAYNELKGSKYDEEAEKGISNVVVAMINSAIDDQNTQNYKSAVSKLADAYNYSKKDTIYLYYAASNAVNGKDYDTALKYYNQLTGLKFSGIETLYYATNATTNKEEKFPSIQDRDVAVLTKTHINPTEKKSESKRGEIAKNIALIYMSQGNNEKALEAMASARAENPDDIMLIRSEANIYLEMEQLDKYKATMNEVLEKDPNNPEIYYNLGVGEDKLGNKEEAIKNYEKAISLNPKYAAAYNNIGALILSEERAIVDEMNSLGTSNADYDKYEVLKEKRKGLYRSAAPYLEKALENRTGEDNPARSLELSRTLYGIYQQLGETSKADAMKAKIETLEGGN</sequence>
<organism evidence="5 6">
    <name type="scientific">Dokdonia ponticola</name>
    <dbReference type="NCBI Taxonomy" id="2041041"/>
    <lineage>
        <taxon>Bacteria</taxon>
        <taxon>Pseudomonadati</taxon>
        <taxon>Bacteroidota</taxon>
        <taxon>Flavobacteriia</taxon>
        <taxon>Flavobacteriales</taxon>
        <taxon>Flavobacteriaceae</taxon>
        <taxon>Dokdonia</taxon>
    </lineage>
</organism>
<dbReference type="RefSeq" id="WP_379977406.1">
    <property type="nucleotide sequence ID" value="NZ_JBHSFV010000002.1"/>
</dbReference>
<protein>
    <submittedName>
        <fullName evidence="5">Tetratricopeptide repeat protein</fullName>
    </submittedName>
</protein>
<dbReference type="PANTHER" id="PTHR44858">
    <property type="entry name" value="TETRATRICOPEPTIDE REPEAT PROTEIN 6"/>
    <property type="match status" value="1"/>
</dbReference>
<keyword evidence="6" id="KW-1185">Reference proteome</keyword>
<evidence type="ECO:0000256" key="3">
    <source>
        <dbReference type="PROSITE-ProRule" id="PRU00339"/>
    </source>
</evidence>
<dbReference type="PROSITE" id="PS50293">
    <property type="entry name" value="TPR_REGION"/>
    <property type="match status" value="1"/>
</dbReference>
<keyword evidence="1" id="KW-0677">Repeat</keyword>
<dbReference type="SUPFAM" id="SSF48452">
    <property type="entry name" value="TPR-like"/>
    <property type="match status" value="2"/>
</dbReference>
<accession>A0ABV9HV78</accession>
<evidence type="ECO:0000256" key="1">
    <source>
        <dbReference type="ARBA" id="ARBA00022737"/>
    </source>
</evidence>
<feature type="signal peptide" evidence="4">
    <location>
        <begin position="1"/>
        <end position="21"/>
    </location>
</feature>
<comment type="caution">
    <text evidence="5">The sequence shown here is derived from an EMBL/GenBank/DDBJ whole genome shotgun (WGS) entry which is preliminary data.</text>
</comment>
<feature type="chain" id="PRO_5045770626" evidence="4">
    <location>
        <begin position="22"/>
        <end position="424"/>
    </location>
</feature>
<dbReference type="InterPro" id="IPR011990">
    <property type="entry name" value="TPR-like_helical_dom_sf"/>
</dbReference>